<dbReference type="SUPFAM" id="SSF56300">
    <property type="entry name" value="Metallo-dependent phosphatases"/>
    <property type="match status" value="1"/>
</dbReference>
<evidence type="ECO:0000313" key="2">
    <source>
        <dbReference type="EMBL" id="MDU0354223.1"/>
    </source>
</evidence>
<gene>
    <name evidence="2" type="ORF">RS130_10015</name>
</gene>
<dbReference type="PANTHER" id="PTHR42850">
    <property type="entry name" value="METALLOPHOSPHOESTERASE"/>
    <property type="match status" value="1"/>
</dbReference>
<accession>A0ABU3SW26</accession>
<protein>
    <submittedName>
        <fullName evidence="2">Metallophosphoesterase</fullName>
    </submittedName>
</protein>
<dbReference type="InterPro" id="IPR006186">
    <property type="entry name" value="Ser/Thr-sp_prot-phosphatase"/>
</dbReference>
<dbReference type="InterPro" id="IPR029052">
    <property type="entry name" value="Metallo-depent_PP-like"/>
</dbReference>
<proteinExistence type="predicted"/>
<evidence type="ECO:0000313" key="3">
    <source>
        <dbReference type="Proteomes" id="UP001247805"/>
    </source>
</evidence>
<dbReference type="Pfam" id="PF00149">
    <property type="entry name" value="Metallophos"/>
    <property type="match status" value="1"/>
</dbReference>
<dbReference type="InterPro" id="IPR004843">
    <property type="entry name" value="Calcineurin-like_PHP"/>
</dbReference>
<dbReference type="EMBL" id="JAWDIO010000002">
    <property type="protein sequence ID" value="MDU0354223.1"/>
    <property type="molecule type" value="Genomic_DNA"/>
</dbReference>
<dbReference type="InterPro" id="IPR050126">
    <property type="entry name" value="Ap4A_hydrolase"/>
</dbReference>
<dbReference type="Gene3D" id="3.60.21.10">
    <property type="match status" value="1"/>
</dbReference>
<dbReference type="PRINTS" id="PR00114">
    <property type="entry name" value="STPHPHTASE"/>
</dbReference>
<dbReference type="RefSeq" id="WP_316025838.1">
    <property type="nucleotide sequence ID" value="NZ_JAWDIO010000002.1"/>
</dbReference>
<evidence type="ECO:0000259" key="1">
    <source>
        <dbReference type="Pfam" id="PF00149"/>
    </source>
</evidence>
<sequence>MATYIVGDIQACLVGLQLLLKKVEFNPQHDRLIAVGDLIGRGPQALETLQYLQSLGDAFDTVLGNHDLHFIAIYAGIRKAKPNDKFDELLASPNIKHHIDWLRQKPLALLLDPNTLVCHAGLHPSWSLKKQKSIAKK</sequence>
<reference evidence="2 3" key="1">
    <citation type="submission" date="2023-10" db="EMBL/GenBank/DDBJ databases">
        <title>Glaciecola aquimarina strain GGW-M5 nov., isolated from a coastal seawater.</title>
        <authorList>
            <person name="Bayburt H."/>
            <person name="Kim J.M."/>
            <person name="Choi B.J."/>
            <person name="Jeon C.O."/>
        </authorList>
    </citation>
    <scope>NUCLEOTIDE SEQUENCE [LARGE SCALE GENOMIC DNA]</scope>
    <source>
        <strain evidence="2 3">KCTC 32108</strain>
    </source>
</reference>
<name>A0ABU3SW26_9ALTE</name>
<comment type="caution">
    <text evidence="2">The sequence shown here is derived from an EMBL/GenBank/DDBJ whole genome shotgun (WGS) entry which is preliminary data.</text>
</comment>
<dbReference type="Proteomes" id="UP001247805">
    <property type="component" value="Unassembled WGS sequence"/>
</dbReference>
<feature type="domain" description="Calcineurin-like phosphoesterase" evidence="1">
    <location>
        <begin position="3"/>
        <end position="125"/>
    </location>
</feature>
<keyword evidence="3" id="KW-1185">Reference proteome</keyword>
<organism evidence="2 3">
    <name type="scientific">Paraglaciecola aquimarina</name>
    <dbReference type="NCBI Taxonomy" id="1235557"/>
    <lineage>
        <taxon>Bacteria</taxon>
        <taxon>Pseudomonadati</taxon>
        <taxon>Pseudomonadota</taxon>
        <taxon>Gammaproteobacteria</taxon>
        <taxon>Alteromonadales</taxon>
        <taxon>Alteromonadaceae</taxon>
        <taxon>Paraglaciecola</taxon>
    </lineage>
</organism>
<dbReference type="PANTHER" id="PTHR42850:SF11">
    <property type="entry name" value="BIS(5'-NUCLEOSYL)-TETRAPHOSPHATASE [SYMMETRICAL]"/>
    <property type="match status" value="1"/>
</dbReference>